<evidence type="ECO:0000313" key="6">
    <source>
        <dbReference type="RefSeq" id="XP_016969076.1"/>
    </source>
</evidence>
<proteinExistence type="predicted"/>
<dbReference type="PROSITE" id="PS50102">
    <property type="entry name" value="RRM"/>
    <property type="match status" value="1"/>
</dbReference>
<dbReference type="GeneID" id="108037107"/>
<reference evidence="5" key="1">
    <citation type="journal article" date="2021" name="Elife">
        <title>Highly contiguous assemblies of 101 drosophilid genomes.</title>
        <authorList>
            <person name="Kim B.Y."/>
            <person name="Wang J.R."/>
            <person name="Miller D.E."/>
            <person name="Barmina O."/>
            <person name="Delaney E."/>
            <person name="Thompson A."/>
            <person name="Comeault A.A."/>
            <person name="Peede D."/>
            <person name="D'Agostino E.R."/>
            <person name="Pelaez J."/>
            <person name="Aguilar J.M."/>
            <person name="Haji D."/>
            <person name="Matsunaga T."/>
            <person name="Armstrong E.E."/>
            <person name="Zych M."/>
            <person name="Ogawa Y."/>
            <person name="Stamenkovic-Radak M."/>
            <person name="Jelic M."/>
            <person name="Veselinovic M.S."/>
            <person name="Tanaskovic M."/>
            <person name="Eric P."/>
            <person name="Gao J.J."/>
            <person name="Katoh T.K."/>
            <person name="Toda M.J."/>
            <person name="Watabe H."/>
            <person name="Watada M."/>
            <person name="Davis J.S."/>
            <person name="Moyle L.C."/>
            <person name="Manoli G."/>
            <person name="Bertolini E."/>
            <person name="Kostal V."/>
            <person name="Hawley R.S."/>
            <person name="Takahashi A."/>
            <person name="Jones C.D."/>
            <person name="Price D.K."/>
            <person name="Whiteman N."/>
            <person name="Kopp A."/>
            <person name="Matute D.R."/>
            <person name="Petrov D.A."/>
        </authorList>
    </citation>
    <scope>NUCLEOTIDE SEQUENCE [LARGE SCALE GENOMIC DNA]</scope>
</reference>
<dbReference type="InterPro" id="IPR012677">
    <property type="entry name" value="Nucleotide-bd_a/b_plait_sf"/>
</dbReference>
<name>A0A6P4E6F8_DRORH</name>
<dbReference type="InterPro" id="IPR000504">
    <property type="entry name" value="RRM_dom"/>
</dbReference>
<dbReference type="SUPFAM" id="SSF54928">
    <property type="entry name" value="RNA-binding domain, RBD"/>
    <property type="match status" value="1"/>
</dbReference>
<evidence type="ECO:0000313" key="5">
    <source>
        <dbReference type="Proteomes" id="UP001652680"/>
    </source>
</evidence>
<protein>
    <submittedName>
        <fullName evidence="6">Probable RNA-binding protein 46 isoform X1</fullName>
    </submittedName>
</protein>
<dbReference type="OrthoDB" id="3800936at2759"/>
<organism evidence="6">
    <name type="scientific">Drosophila rhopaloa</name>
    <name type="common">Fruit fly</name>
    <dbReference type="NCBI Taxonomy" id="1041015"/>
    <lineage>
        <taxon>Eukaryota</taxon>
        <taxon>Metazoa</taxon>
        <taxon>Ecdysozoa</taxon>
        <taxon>Arthropoda</taxon>
        <taxon>Hexapoda</taxon>
        <taxon>Insecta</taxon>
        <taxon>Pterygota</taxon>
        <taxon>Neoptera</taxon>
        <taxon>Endopterygota</taxon>
        <taxon>Diptera</taxon>
        <taxon>Brachycera</taxon>
        <taxon>Muscomorpha</taxon>
        <taxon>Ephydroidea</taxon>
        <taxon>Drosophilidae</taxon>
        <taxon>Drosophila</taxon>
        <taxon>Sophophora</taxon>
    </lineage>
</organism>
<evidence type="ECO:0000256" key="1">
    <source>
        <dbReference type="ARBA" id="ARBA00022884"/>
    </source>
</evidence>
<reference evidence="6" key="2">
    <citation type="submission" date="2025-04" db="UniProtKB">
        <authorList>
            <consortium name="RefSeq"/>
        </authorList>
    </citation>
    <scope>IDENTIFICATION</scope>
</reference>
<keyword evidence="1 2" id="KW-0694">RNA-binding</keyword>
<gene>
    <name evidence="6" type="primary">LOC108037107</name>
    <name evidence="4" type="synonym">108037107</name>
</gene>
<evidence type="ECO:0000259" key="3">
    <source>
        <dbReference type="PROSITE" id="PS50102"/>
    </source>
</evidence>
<dbReference type="AlphaFoldDB" id="A0A6P4E6F8"/>
<dbReference type="Pfam" id="PF00076">
    <property type="entry name" value="RRM_1"/>
    <property type="match status" value="1"/>
</dbReference>
<evidence type="ECO:0000256" key="2">
    <source>
        <dbReference type="PROSITE-ProRule" id="PRU00176"/>
    </source>
</evidence>
<sequence length="229" mass="26742">MDFESLYRTSQINGTIYITTRKELDEELKCSLEEGAGELFLTSIPKHPHCTPEKIVELASELGEIYALRFKIDFSGQSRGYAYLQYINAPLKEAALEYLPRRFSQRNLKIKVLTSNNNRELLLNRVEKLSPWQVYQEMRKIFPFAILRVYEYQYDAFIYIFGYRNNDAAASAHQSIRNAIRKFGARARISWFSRGNFLSGAKVNSYCCRKLDLNNMDFVPSIETDCFKF</sequence>
<dbReference type="InterPro" id="IPR035979">
    <property type="entry name" value="RBD_domain_sf"/>
</dbReference>
<dbReference type="RefSeq" id="XP_016969076.1">
    <property type="nucleotide sequence ID" value="XM_017113587.1"/>
</dbReference>
<dbReference type="SMART" id="SM00360">
    <property type="entry name" value="RRM"/>
    <property type="match status" value="1"/>
</dbReference>
<reference evidence="4" key="3">
    <citation type="submission" date="2025-05" db="UniProtKB">
        <authorList>
            <consortium name="EnsemblMetazoa"/>
        </authorList>
    </citation>
    <scope>IDENTIFICATION</scope>
</reference>
<dbReference type="GO" id="GO:0003723">
    <property type="term" value="F:RNA binding"/>
    <property type="evidence" value="ECO:0007669"/>
    <property type="project" value="UniProtKB-UniRule"/>
</dbReference>
<dbReference type="EnsemblMetazoa" id="XM_017113587.2">
    <property type="protein sequence ID" value="XP_016969076.1"/>
    <property type="gene ID" value="LOC108037107"/>
</dbReference>
<dbReference type="Proteomes" id="UP001652680">
    <property type="component" value="Unassembled WGS sequence"/>
</dbReference>
<evidence type="ECO:0000313" key="4">
    <source>
        <dbReference type="EnsemblMetazoa" id="XP_016969076.1"/>
    </source>
</evidence>
<keyword evidence="5" id="KW-1185">Reference proteome</keyword>
<feature type="domain" description="RRM" evidence="3">
    <location>
        <begin position="37"/>
        <end position="128"/>
    </location>
</feature>
<dbReference type="Gene3D" id="3.30.70.330">
    <property type="match status" value="1"/>
</dbReference>
<accession>A0A6P4E6F8</accession>